<protein>
    <submittedName>
        <fullName evidence="1">Uncharacterized protein</fullName>
    </submittedName>
</protein>
<dbReference type="GeneID" id="17319397"/>
<proteinExistence type="predicted"/>
<dbReference type="RefSeq" id="XP_005711680.1">
    <property type="nucleotide sequence ID" value="XM_005711623.1"/>
</dbReference>
<dbReference type="KEGG" id="ccp:CHC_T00007980001"/>
<dbReference type="Proteomes" id="UP000012073">
    <property type="component" value="Unassembled WGS sequence"/>
</dbReference>
<evidence type="ECO:0000313" key="1">
    <source>
        <dbReference type="EMBL" id="CDF41386.1"/>
    </source>
</evidence>
<keyword evidence="2" id="KW-1185">Reference proteome</keyword>
<dbReference type="Gramene" id="CDF41386">
    <property type="protein sequence ID" value="CDF41386"/>
    <property type="gene ID" value="CHC_T00007980001"/>
</dbReference>
<name>R7QV93_CHOCR</name>
<accession>R7QV93</accession>
<organism evidence="1 2">
    <name type="scientific">Chondrus crispus</name>
    <name type="common">Carrageen Irish moss</name>
    <name type="synonym">Polymorpha crispa</name>
    <dbReference type="NCBI Taxonomy" id="2769"/>
    <lineage>
        <taxon>Eukaryota</taxon>
        <taxon>Rhodophyta</taxon>
        <taxon>Florideophyceae</taxon>
        <taxon>Rhodymeniophycidae</taxon>
        <taxon>Gigartinales</taxon>
        <taxon>Gigartinaceae</taxon>
        <taxon>Chondrus</taxon>
    </lineage>
</organism>
<gene>
    <name evidence="1" type="ORF">CHC_T00007980001</name>
</gene>
<sequence length="798" mass="89257">MNQKQSRRISRLLCSAVFDASQGECPAMQAAPFFARKQSLLSFKLDTRHGHLFTPLFPMHVGPHLRATAHVPFAIGSMVKAGFISLCGPRLTSLNSSTISLHRHCVLAACSRAQTMSIPGIPADRAARNRPWVRTSNVHNALLTNHFLDLLEVHGEAHGLMRDDAYPGYDPAGSHALRMQRLSNEFRRQVMGAFARRLGVADVACISPGPVTGSATLERERTEEAIRERRPMIVGGVVADEECRLLARIPMLLRVDVAEDLFGWKVSKEEDAGVNDCIYIPVGVKRRPLEINREGTIRGNALARMQAEMWLWNRLLGSVQGYELGTGLLVGLHPKRRKAIPLGAFVNVVEDGVAEGMRPVFDETVWRVARVPFSDIEASYGQEAQEALTWRVNVIDKGEAWITAAMERAILDGKGDEGNGIAHLAASATDPRLRPNMKCPSMYDAPWSKAKRMLAEELREVTMVSGVSYWARSEAMGKGVPNDFAHPRVTAEELGISSQFTKTVLEMCKPSYHGPLVKPKQIPHNCYNWRRLEVYDKNNKLKFDKSGPELQFADERTFYIDFELASPEHLCVEVEKRREETAEQNGDYNLYFDVDPSVPIQEDSTTDSLVFMIGCGRVLSGEWEHRVFTSAALTQVAESALIREWFEYMDSAVPRQAKRPILNVWGPEKNLLKKSVRRMCGADAEAVKQMRHVEVVNVLDVMKTGCVTIRGNLKNSLKSACWTLDRHGLLNEFARREDEDVVTNGADAMTLGLHAAEVTVREGLGSLRQAPKMGEVARYNEADCRDIARVITYLRKHH</sequence>
<dbReference type="AlphaFoldDB" id="R7QV93"/>
<evidence type="ECO:0000313" key="2">
    <source>
        <dbReference type="Proteomes" id="UP000012073"/>
    </source>
</evidence>
<dbReference type="EMBL" id="HG002370">
    <property type="protein sequence ID" value="CDF41386.1"/>
    <property type="molecule type" value="Genomic_DNA"/>
</dbReference>
<dbReference type="OrthoDB" id="10490986at2759"/>
<reference evidence="2" key="1">
    <citation type="journal article" date="2013" name="Proc. Natl. Acad. Sci. U.S.A.">
        <title>Genome structure and metabolic features in the red seaweed Chondrus crispus shed light on evolution of the Archaeplastida.</title>
        <authorList>
            <person name="Collen J."/>
            <person name="Porcel B."/>
            <person name="Carre W."/>
            <person name="Ball S.G."/>
            <person name="Chaparro C."/>
            <person name="Tonon T."/>
            <person name="Barbeyron T."/>
            <person name="Michel G."/>
            <person name="Noel B."/>
            <person name="Valentin K."/>
            <person name="Elias M."/>
            <person name="Artiguenave F."/>
            <person name="Arun A."/>
            <person name="Aury J.M."/>
            <person name="Barbosa-Neto J.F."/>
            <person name="Bothwell J.H."/>
            <person name="Bouget F.Y."/>
            <person name="Brillet L."/>
            <person name="Cabello-Hurtado F."/>
            <person name="Capella-Gutierrez S."/>
            <person name="Charrier B."/>
            <person name="Cladiere L."/>
            <person name="Cock J.M."/>
            <person name="Coelho S.M."/>
            <person name="Colleoni C."/>
            <person name="Czjzek M."/>
            <person name="Da Silva C."/>
            <person name="Delage L."/>
            <person name="Denoeud F."/>
            <person name="Deschamps P."/>
            <person name="Dittami S.M."/>
            <person name="Gabaldon T."/>
            <person name="Gachon C.M."/>
            <person name="Groisillier A."/>
            <person name="Herve C."/>
            <person name="Jabbari K."/>
            <person name="Katinka M."/>
            <person name="Kloareg B."/>
            <person name="Kowalczyk N."/>
            <person name="Labadie K."/>
            <person name="Leblanc C."/>
            <person name="Lopez P.J."/>
            <person name="McLachlan D.H."/>
            <person name="Meslet-Cladiere L."/>
            <person name="Moustafa A."/>
            <person name="Nehr Z."/>
            <person name="Nyvall Collen P."/>
            <person name="Panaud O."/>
            <person name="Partensky F."/>
            <person name="Poulain J."/>
            <person name="Rensing S.A."/>
            <person name="Rousvoal S."/>
            <person name="Samson G."/>
            <person name="Symeonidi A."/>
            <person name="Weissenbach J."/>
            <person name="Zambounis A."/>
            <person name="Wincker P."/>
            <person name="Boyen C."/>
        </authorList>
    </citation>
    <scope>NUCLEOTIDE SEQUENCE [LARGE SCALE GENOMIC DNA]</scope>
    <source>
        <strain evidence="2">cv. Stackhouse</strain>
    </source>
</reference>